<evidence type="ECO:0000313" key="2">
    <source>
        <dbReference type="Proteomes" id="UP000001542"/>
    </source>
</evidence>
<accession>A2EH22</accession>
<evidence type="ECO:0008006" key="3">
    <source>
        <dbReference type="Google" id="ProtNLM"/>
    </source>
</evidence>
<name>A2EH22_TRIV3</name>
<dbReference type="InParanoid" id="A2EH22"/>
<dbReference type="InterPro" id="IPR011043">
    <property type="entry name" value="Gal_Oxase/kelch_b-propeller"/>
</dbReference>
<dbReference type="EMBL" id="DS113386">
    <property type="protein sequence ID" value="EAY08070.1"/>
    <property type="molecule type" value="Genomic_DNA"/>
</dbReference>
<dbReference type="AlphaFoldDB" id="A2EH22"/>
<protein>
    <recommendedName>
        <fullName evidence="3">Kelch motif family protein</fullName>
    </recommendedName>
</protein>
<keyword evidence="2" id="KW-1185">Reference proteome</keyword>
<organism evidence="1 2">
    <name type="scientific">Trichomonas vaginalis (strain ATCC PRA-98 / G3)</name>
    <dbReference type="NCBI Taxonomy" id="412133"/>
    <lineage>
        <taxon>Eukaryota</taxon>
        <taxon>Metamonada</taxon>
        <taxon>Parabasalia</taxon>
        <taxon>Trichomonadida</taxon>
        <taxon>Trichomonadidae</taxon>
        <taxon>Trichomonas</taxon>
    </lineage>
</organism>
<reference evidence="1" key="1">
    <citation type="submission" date="2006-10" db="EMBL/GenBank/DDBJ databases">
        <authorList>
            <person name="Amadeo P."/>
            <person name="Zhao Q."/>
            <person name="Wortman J."/>
            <person name="Fraser-Liggett C."/>
            <person name="Carlton J."/>
        </authorList>
    </citation>
    <scope>NUCLEOTIDE SEQUENCE</scope>
    <source>
        <strain evidence="1">G3</strain>
    </source>
</reference>
<gene>
    <name evidence="1" type="ORF">TVAG_463500</name>
</gene>
<dbReference type="InterPro" id="IPR015915">
    <property type="entry name" value="Kelch-typ_b-propeller"/>
</dbReference>
<dbReference type="PANTHER" id="PTHR23244:SF471">
    <property type="entry name" value="GUANINE NUCLEOTIDE-BINDING PROTEIN SUBUNIT BETA 1-RELATED"/>
    <property type="match status" value="1"/>
</dbReference>
<dbReference type="Proteomes" id="UP000001542">
    <property type="component" value="Unassembled WGS sequence"/>
</dbReference>
<proteinExistence type="predicted"/>
<reference evidence="1" key="2">
    <citation type="journal article" date="2007" name="Science">
        <title>Draft genome sequence of the sexually transmitted pathogen Trichomonas vaginalis.</title>
        <authorList>
            <person name="Carlton J.M."/>
            <person name="Hirt R.P."/>
            <person name="Silva J.C."/>
            <person name="Delcher A.L."/>
            <person name="Schatz M."/>
            <person name="Zhao Q."/>
            <person name="Wortman J.R."/>
            <person name="Bidwell S.L."/>
            <person name="Alsmark U.C.M."/>
            <person name="Besteiro S."/>
            <person name="Sicheritz-Ponten T."/>
            <person name="Noel C.J."/>
            <person name="Dacks J.B."/>
            <person name="Foster P.G."/>
            <person name="Simillion C."/>
            <person name="Van de Peer Y."/>
            <person name="Miranda-Saavedra D."/>
            <person name="Barton G.J."/>
            <person name="Westrop G.D."/>
            <person name="Mueller S."/>
            <person name="Dessi D."/>
            <person name="Fiori P.L."/>
            <person name="Ren Q."/>
            <person name="Paulsen I."/>
            <person name="Zhang H."/>
            <person name="Bastida-Corcuera F.D."/>
            <person name="Simoes-Barbosa A."/>
            <person name="Brown M.T."/>
            <person name="Hayes R.D."/>
            <person name="Mukherjee M."/>
            <person name="Okumura C.Y."/>
            <person name="Schneider R."/>
            <person name="Smith A.J."/>
            <person name="Vanacova S."/>
            <person name="Villalvazo M."/>
            <person name="Haas B.J."/>
            <person name="Pertea M."/>
            <person name="Feldblyum T.V."/>
            <person name="Utterback T.R."/>
            <person name="Shu C.L."/>
            <person name="Osoegawa K."/>
            <person name="de Jong P.J."/>
            <person name="Hrdy I."/>
            <person name="Horvathova L."/>
            <person name="Zubacova Z."/>
            <person name="Dolezal P."/>
            <person name="Malik S.B."/>
            <person name="Logsdon J.M. Jr."/>
            <person name="Henze K."/>
            <person name="Gupta A."/>
            <person name="Wang C.C."/>
            <person name="Dunne R.L."/>
            <person name="Upcroft J.A."/>
            <person name="Upcroft P."/>
            <person name="White O."/>
            <person name="Salzberg S.L."/>
            <person name="Tang P."/>
            <person name="Chiu C.-H."/>
            <person name="Lee Y.-S."/>
            <person name="Embley T.M."/>
            <person name="Coombs G.H."/>
            <person name="Mottram J.C."/>
            <person name="Tachezy J."/>
            <person name="Fraser-Liggett C.M."/>
            <person name="Johnson P.J."/>
        </authorList>
    </citation>
    <scope>NUCLEOTIDE SEQUENCE [LARGE SCALE GENOMIC DNA]</scope>
    <source>
        <strain evidence="1">G3</strain>
    </source>
</reference>
<sequence length="927" mass="106123">MEIPSKFVKQYDISLSTRFYQIAGYCVSNRGKLHIFGGYDFFGYITQIHDRKQLEQLEGRYLCFEIVQGKPKTKVDTVPSSRFIGSSCAYIPEFETGVLFSGFCEDFSQDSSQDSFQYAENTGYYGKYLINYKFNGKLCKDNIEKYCMDAYKPASRAFHAVAWDSDRCCLWVYSGTRNISSNKSECMPELWKWCAITNKWTLIPTDSPKSRYGHAMVYYKDRLYIFGGSVNRTTPCKKVVDIIDFSKNRIPKWERINLEKSHMPYGATMNVVNIDGVGTRIIISGGQLEDMSESLTNNQNISIADDETEFKDLEITILNPEDNKSTKAIIKGVNNVAYHSSAVMNGKLYLNFGFNQAKSGAISYSPKIIEIDISGAILSMFNPEINRLEPYFSPEKPYNEEIKPVVQLTSLKTQISQFWRSMKQTPLVDIFFQHQTNPSPISDFIVFTGEVMQNPRNSLIKFSAVYIMKQVMTRRIGKFMNKLYDLSLNHIYDFALYSYTGTIIPERSIYTNFQDFKLFFELCLEFKYYRLIWLEVGCHISDLKPSQIIEICATRDPNTHKAAMENPQLYILFYIFNETLRVNFDAMTTAELESIQNLPLVAEYMTDFIGMSPNVKPVEFKFIIPETNALRDLSDLFPDTIMQINGTLAAYLGDSIMLGDTNITDEFSTSVIDSVIKCDMKMIIDRSNDEETIKKIIQSIQLINLLKKVTVHFISSYYSPHMSTIRRLVLKSGKIHSAIIEMIPKIKHELLFAFLVHVLGIGGEFEFFTKDLVSIICRSSSLRRLVAGNRYAVNTTAKMMYPILALMYMGEDNCKIENLPKFVNKDDLGGAILDAASQKPCIVPSFVLEKAKPLVLNYLKQNKGDHSSSFIVKHFCGAVQIGVLEDMIANHPTNEWVSRLEQEKRREMDGKELKALFIHTFSSKYSK</sequence>
<evidence type="ECO:0000313" key="1">
    <source>
        <dbReference type="EMBL" id="EAY08070.1"/>
    </source>
</evidence>
<dbReference type="OrthoDB" id="45365at2759"/>
<dbReference type="VEuPathDB" id="TrichDB:TVAGG3_0077770"/>
<dbReference type="RefSeq" id="XP_001320293.1">
    <property type="nucleotide sequence ID" value="XM_001320258.1"/>
</dbReference>
<dbReference type="Gene3D" id="2.120.10.80">
    <property type="entry name" value="Kelch-type beta propeller"/>
    <property type="match status" value="1"/>
</dbReference>
<dbReference type="eggNOG" id="ENOG502SGBH">
    <property type="taxonomic scope" value="Eukaryota"/>
</dbReference>
<dbReference type="KEGG" id="tva:4765966"/>
<dbReference type="PANTHER" id="PTHR23244">
    <property type="entry name" value="KELCH REPEAT DOMAIN"/>
    <property type="match status" value="1"/>
</dbReference>
<dbReference type="Pfam" id="PF24681">
    <property type="entry name" value="Kelch_KLHDC2_KLHL20_DRC7"/>
    <property type="match status" value="1"/>
</dbReference>
<dbReference type="SUPFAM" id="SSF50965">
    <property type="entry name" value="Galactose oxidase, central domain"/>
    <property type="match status" value="1"/>
</dbReference>
<dbReference type="VEuPathDB" id="TrichDB:TVAG_463500"/>